<accession>A0A976BFV4</accession>
<reference evidence="4 5" key="1">
    <citation type="submission" date="2018-01" db="EMBL/GenBank/DDBJ databases">
        <authorList>
            <person name="Clerissi C."/>
        </authorList>
    </citation>
    <scope>NUCLEOTIDE SEQUENCE [LARGE SCALE GENOMIC DNA]</scope>
    <source>
        <strain evidence="4">Cupriavidus oxalaticus LMG 2235</strain>
        <plasmid evidence="5">co2235_mp</plasmid>
    </source>
</reference>
<feature type="compositionally biased region" description="Low complexity" evidence="1">
    <location>
        <begin position="91"/>
        <end position="111"/>
    </location>
</feature>
<dbReference type="EMBL" id="OGUS01000132">
    <property type="protein sequence ID" value="SPC17775.1"/>
    <property type="molecule type" value="Genomic_DNA"/>
</dbReference>
<evidence type="ECO:0000313" key="4">
    <source>
        <dbReference type="EMBL" id="SPC17775.1"/>
    </source>
</evidence>
<geneLocation type="plasmid" evidence="5">
    <name>co2235_mp</name>
</geneLocation>
<dbReference type="EMBL" id="CP069811">
    <property type="protein sequence ID" value="QRQ91780.1"/>
    <property type="molecule type" value="Genomic_DNA"/>
</dbReference>
<evidence type="ECO:0000313" key="5">
    <source>
        <dbReference type="Proteomes" id="UP000256862"/>
    </source>
</evidence>
<sequence>MRNLDFSSWQGLLTTVVGLAVITLIGVGIRLLVMQTVQQRRERENRQINERLRTLIAAYKTLGGSFTGNLAVDPTHLRDLRRQADAADTADAADAAVAPSSPAAPSPASGARQALPATDRARRIRDAVEAALSDIILLGTEEQVRLAAAAARELVEGRPVHTAELVVSLRNFIREVLALDPVPADVSIPRQGPARPGTAHGRGEAGAAGAGGGRQGGGNKGMGAGGGMGVSGGMGVGLGLGAGLPVDDRQDPDRQA</sequence>
<keyword evidence="2" id="KW-0812">Transmembrane</keyword>
<dbReference type="Proteomes" id="UP000256862">
    <property type="component" value="Plasmid CO2235_mp"/>
</dbReference>
<keyword evidence="2" id="KW-1133">Transmembrane helix</keyword>
<gene>
    <name evidence="4" type="ORF">CO2235_MP10172</name>
    <name evidence="3" type="ORF">JTE92_02265</name>
</gene>
<evidence type="ECO:0000256" key="2">
    <source>
        <dbReference type="SAM" id="Phobius"/>
    </source>
</evidence>
<dbReference type="RefSeq" id="WP_063239562.1">
    <property type="nucleotide sequence ID" value="NZ_CP069809.1"/>
</dbReference>
<evidence type="ECO:0000313" key="6">
    <source>
        <dbReference type="Proteomes" id="UP000623307"/>
    </source>
</evidence>
<dbReference type="Proteomes" id="UP000623307">
    <property type="component" value="Chromosome 1"/>
</dbReference>
<dbReference type="OrthoDB" id="1550941at2"/>
<reference evidence="3 6" key="2">
    <citation type="submission" date="2021-02" db="EMBL/GenBank/DDBJ databases">
        <title>Complete Genome Sequence of Cupriavidus oxalaticus Strain Ox1, a Soil Oxalate-Degrading Species.</title>
        <authorList>
            <person name="Palmieri F."/>
            <person name="Udriet P."/>
            <person name="Deuasquier M."/>
            <person name="Beaudoing E."/>
            <person name="Johnson S.L."/>
            <person name="Davenport K.W."/>
            <person name="Chain P.S."/>
            <person name="Bindschedler S."/>
            <person name="Junier P."/>
        </authorList>
    </citation>
    <scope>NUCLEOTIDE SEQUENCE [LARGE SCALE GENOMIC DNA]</scope>
    <source>
        <strain evidence="3 6">Ox1</strain>
    </source>
</reference>
<protein>
    <submittedName>
        <fullName evidence="4">Uncharacterized protein</fullName>
    </submittedName>
</protein>
<organism evidence="4 5">
    <name type="scientific">Cupriavidus oxalaticus</name>
    <dbReference type="NCBI Taxonomy" id="96344"/>
    <lineage>
        <taxon>Bacteria</taxon>
        <taxon>Pseudomonadati</taxon>
        <taxon>Pseudomonadota</taxon>
        <taxon>Betaproteobacteria</taxon>
        <taxon>Burkholderiales</taxon>
        <taxon>Burkholderiaceae</taxon>
        <taxon>Cupriavidus</taxon>
    </lineage>
</organism>
<name>A0A976BFV4_9BURK</name>
<dbReference type="AlphaFoldDB" id="A0A976BFV4"/>
<feature type="region of interest" description="Disordered" evidence="1">
    <location>
        <begin position="91"/>
        <end position="119"/>
    </location>
</feature>
<feature type="region of interest" description="Disordered" evidence="1">
    <location>
        <begin position="188"/>
        <end position="228"/>
    </location>
</feature>
<evidence type="ECO:0000313" key="3">
    <source>
        <dbReference type="EMBL" id="QRQ91780.1"/>
    </source>
</evidence>
<keyword evidence="6" id="KW-1185">Reference proteome</keyword>
<keyword evidence="2" id="KW-0472">Membrane</keyword>
<proteinExistence type="predicted"/>
<feature type="transmembrane region" description="Helical" evidence="2">
    <location>
        <begin position="12"/>
        <end position="33"/>
    </location>
</feature>
<dbReference type="GeneID" id="303488320"/>
<feature type="compositionally biased region" description="Gly residues" evidence="1">
    <location>
        <begin position="204"/>
        <end position="228"/>
    </location>
</feature>
<evidence type="ECO:0000256" key="1">
    <source>
        <dbReference type="SAM" id="MobiDB-lite"/>
    </source>
</evidence>